<proteinExistence type="predicted"/>
<feature type="region of interest" description="Disordered" evidence="1">
    <location>
        <begin position="183"/>
        <end position="266"/>
    </location>
</feature>
<feature type="region of interest" description="Disordered" evidence="1">
    <location>
        <begin position="68"/>
        <end position="111"/>
    </location>
</feature>
<feature type="compositionally biased region" description="Basic and acidic residues" evidence="1">
    <location>
        <begin position="243"/>
        <end position="253"/>
    </location>
</feature>
<evidence type="ECO:0008006" key="4">
    <source>
        <dbReference type="Google" id="ProtNLM"/>
    </source>
</evidence>
<evidence type="ECO:0000256" key="1">
    <source>
        <dbReference type="SAM" id="MobiDB-lite"/>
    </source>
</evidence>
<gene>
    <name evidence="2" type="ORF">ALP33_04593</name>
</gene>
<name>A0AB37REY8_PSEAV</name>
<dbReference type="Pfam" id="PF20125">
    <property type="entry name" value="DUF6515"/>
    <property type="match status" value="1"/>
</dbReference>
<comment type="caution">
    <text evidence="2">The sequence shown here is derived from an EMBL/GenBank/DDBJ whole genome shotgun (WGS) entry which is preliminary data.</text>
</comment>
<evidence type="ECO:0000313" key="2">
    <source>
        <dbReference type="EMBL" id="RMU22793.1"/>
    </source>
</evidence>
<sequence length="437" mass="50395">MRQGEVSQGGHLVPFSLSADKVRRTALRLNSLNDVKPRSSEESMKSGIWQFAGVSLLCLSISAQALADERDDSPRNQLYNSSGENGQQRQQQQQRFQEQNNQQRQIQQQQNQQRQVERQQQQQINQQQINQQRQIQEQQNQQRQVERQQQQQIQQQQIQQQQIQQRNVERQQQQQIDQQQRDQQRQIQQQQNQQRQQLRQSQNNLPIQGGPGEVWQTQQPRQGYYQDIPRGNNRNWQAGNGRPNDRWEGRPDGRGNGWGPGPQYRPGYAIDRVPGGYSRIPYRGQDYYYSGGYWYRPQGPRYVVVTPPYGVRVSRLPSYSQEVWIGSSLLFLAAGTYYAYQPDSQDYVVVNPPQNEAVYQAPAGQQVNGYDPVAYPANGQSPQQVELDHYQCYLQAAQQSGFDPANVSGQPPPDLVDAYRRSMGDCLAGRGYNVSAN</sequence>
<feature type="compositionally biased region" description="Polar residues" evidence="1">
    <location>
        <begin position="75"/>
        <end position="86"/>
    </location>
</feature>
<protein>
    <recommendedName>
        <fullName evidence="4">Glycine zipper family protein</fullName>
    </recommendedName>
</protein>
<accession>A0AB37REY8</accession>
<dbReference type="EMBL" id="RBTW01000028">
    <property type="protein sequence ID" value="RMU22793.1"/>
    <property type="molecule type" value="Genomic_DNA"/>
</dbReference>
<organism evidence="2 3">
    <name type="scientific">Pseudomonas amygdali pv. lachrymans</name>
    <name type="common">Pseudomonas syringae pv. lachrymans</name>
    <dbReference type="NCBI Taxonomy" id="53707"/>
    <lineage>
        <taxon>Bacteria</taxon>
        <taxon>Pseudomonadati</taxon>
        <taxon>Pseudomonadota</taxon>
        <taxon>Gammaproteobacteria</taxon>
        <taxon>Pseudomonadales</taxon>
        <taxon>Pseudomonadaceae</taxon>
        <taxon>Pseudomonas</taxon>
        <taxon>Pseudomonas amygdali</taxon>
    </lineage>
</organism>
<dbReference type="Proteomes" id="UP000271817">
    <property type="component" value="Unassembled WGS sequence"/>
</dbReference>
<dbReference type="AlphaFoldDB" id="A0AB37REY8"/>
<feature type="compositionally biased region" description="Low complexity" evidence="1">
    <location>
        <begin position="185"/>
        <end position="203"/>
    </location>
</feature>
<feature type="compositionally biased region" description="Low complexity" evidence="1">
    <location>
        <begin position="87"/>
        <end position="111"/>
    </location>
</feature>
<evidence type="ECO:0000313" key="3">
    <source>
        <dbReference type="Proteomes" id="UP000271817"/>
    </source>
</evidence>
<reference evidence="2 3" key="1">
    <citation type="submission" date="2018-08" db="EMBL/GenBank/DDBJ databases">
        <title>Recombination of ecologically and evolutionarily significant loci maintains genetic cohesion in the Pseudomonas syringae species complex.</title>
        <authorList>
            <person name="Dillon M."/>
            <person name="Thakur S."/>
            <person name="Almeida R.N.D."/>
            <person name="Weir B.S."/>
            <person name="Guttman D.S."/>
        </authorList>
    </citation>
    <scope>NUCLEOTIDE SEQUENCE [LARGE SCALE GENOMIC DNA]</scope>
    <source>
        <strain evidence="2 3">ICMP 3402</strain>
    </source>
</reference>
<dbReference type="InterPro" id="IPR045398">
    <property type="entry name" value="DUF6515"/>
</dbReference>